<name>A0A2G5EX22_AQUCA</name>
<sequence length="295" mass="33031">MVGGEAGKFVGQIGGFSHESEHDLALMVSDFLENGSGGTDSRYSSDSESGLSDLAYLGDKIAHYKRTVDEYESDLLAAVHALLRSISETDLHFVHSGTCNASCIRFCLVKLLQNSGYDAAVCVSKWQNCGKVPGGDHEYVDVITHCDGGVSERFIIDIDFRSHFEIARAVASYDTVLGSLPVVFVGYLSKLKQFLQVMAEAARSSLKQNSMPLPPWRSLAYLQAKWHSTYQRKFIPDEQSIHATSDHKQCVGHLRRIKSSLQSEIEEERFLKPLKNDSNRRQKLDRWRHASFRGL</sequence>
<evidence type="ECO:0000313" key="2">
    <source>
        <dbReference type="Proteomes" id="UP000230069"/>
    </source>
</evidence>
<dbReference type="NCBIfam" id="TIGR01615">
    <property type="entry name" value="A_thal_3542"/>
    <property type="match status" value="1"/>
</dbReference>
<dbReference type="FunCoup" id="A0A2G5EX22">
    <property type="interactions" value="36"/>
</dbReference>
<dbReference type="PANTHER" id="PTHR31579:SF39">
    <property type="entry name" value="OS01G0973600 PROTEIN"/>
    <property type="match status" value="1"/>
</dbReference>
<dbReference type="STRING" id="218851.A0A2G5EX22"/>
<protein>
    <recommendedName>
        <fullName evidence="3">DUF506 domain-containing protein</fullName>
    </recommendedName>
</protein>
<keyword evidence="2" id="KW-1185">Reference proteome</keyword>
<accession>A0A2G5EX22</accession>
<dbReference type="InParanoid" id="A0A2G5EX22"/>
<dbReference type="PANTHER" id="PTHR31579">
    <property type="entry name" value="OS03G0796600 PROTEIN"/>
    <property type="match status" value="1"/>
</dbReference>
<gene>
    <name evidence="1" type="ORF">AQUCO_00300049v1</name>
</gene>
<evidence type="ECO:0008006" key="3">
    <source>
        <dbReference type="Google" id="ProtNLM"/>
    </source>
</evidence>
<dbReference type="Pfam" id="PF04720">
    <property type="entry name" value="PDDEXK_6"/>
    <property type="match status" value="1"/>
</dbReference>
<dbReference type="OrthoDB" id="691424at2759"/>
<dbReference type="AlphaFoldDB" id="A0A2G5EX22"/>
<dbReference type="EMBL" id="KZ305020">
    <property type="protein sequence ID" value="PIA60271.1"/>
    <property type="molecule type" value="Genomic_DNA"/>
</dbReference>
<dbReference type="InterPro" id="IPR006502">
    <property type="entry name" value="PDDEXK-like"/>
</dbReference>
<evidence type="ECO:0000313" key="1">
    <source>
        <dbReference type="EMBL" id="PIA60271.1"/>
    </source>
</evidence>
<proteinExistence type="predicted"/>
<organism evidence="1 2">
    <name type="scientific">Aquilegia coerulea</name>
    <name type="common">Rocky mountain columbine</name>
    <dbReference type="NCBI Taxonomy" id="218851"/>
    <lineage>
        <taxon>Eukaryota</taxon>
        <taxon>Viridiplantae</taxon>
        <taxon>Streptophyta</taxon>
        <taxon>Embryophyta</taxon>
        <taxon>Tracheophyta</taxon>
        <taxon>Spermatophyta</taxon>
        <taxon>Magnoliopsida</taxon>
        <taxon>Ranunculales</taxon>
        <taxon>Ranunculaceae</taxon>
        <taxon>Thalictroideae</taxon>
        <taxon>Aquilegia</taxon>
    </lineage>
</organism>
<reference evidence="1 2" key="1">
    <citation type="submission" date="2017-09" db="EMBL/GenBank/DDBJ databases">
        <title>WGS assembly of Aquilegia coerulea Goldsmith.</title>
        <authorList>
            <person name="Hodges S."/>
            <person name="Kramer E."/>
            <person name="Nordborg M."/>
            <person name="Tomkins J."/>
            <person name="Borevitz J."/>
            <person name="Derieg N."/>
            <person name="Yan J."/>
            <person name="Mihaltcheva S."/>
            <person name="Hayes R.D."/>
            <person name="Rokhsar D."/>
        </authorList>
    </citation>
    <scope>NUCLEOTIDE SEQUENCE [LARGE SCALE GENOMIC DNA]</scope>
    <source>
        <strain evidence="2">cv. Goldsmith</strain>
    </source>
</reference>
<dbReference type="Proteomes" id="UP000230069">
    <property type="component" value="Unassembled WGS sequence"/>
</dbReference>